<dbReference type="EMBL" id="MN740779">
    <property type="protein sequence ID" value="QHU11154.1"/>
    <property type="molecule type" value="Genomic_DNA"/>
</dbReference>
<keyword evidence="1" id="KW-0472">Membrane</keyword>
<name>A0A6C0K504_9ZZZZ</name>
<evidence type="ECO:0000313" key="2">
    <source>
        <dbReference type="EMBL" id="QHU11154.1"/>
    </source>
</evidence>
<proteinExistence type="predicted"/>
<accession>A0A6C0K504</accession>
<keyword evidence="1" id="KW-1133">Transmembrane helix</keyword>
<evidence type="ECO:0000256" key="1">
    <source>
        <dbReference type="SAM" id="Phobius"/>
    </source>
</evidence>
<organism evidence="2">
    <name type="scientific">viral metagenome</name>
    <dbReference type="NCBI Taxonomy" id="1070528"/>
    <lineage>
        <taxon>unclassified sequences</taxon>
        <taxon>metagenomes</taxon>
        <taxon>organismal metagenomes</taxon>
    </lineage>
</organism>
<sequence>MAKGNRISACILLGICIILLILSLYFRVDGFVDETKKDVPDTCKKAGWTYSKGILQVVKDFVTPYSDQLAKKTISDLTRYRQYTPADCKSLGGWYTTVQGLQLCYDVKDPTQPITEANVIGIYNMNCSGLNSISTSPPPECYINKQVAGTPNVEFTVTLANNPLKVPAGAVLLYTQEECNKLGGEFINAGIIKDKAKISARDWLAATFPFLSKLTELDVNNILSANGYDKGFCKDNKKDLIFNMVCAAGNTGLSKASDAAASALNSLSNAFS</sequence>
<keyword evidence="1" id="KW-0812">Transmembrane</keyword>
<feature type="transmembrane region" description="Helical" evidence="1">
    <location>
        <begin position="7"/>
        <end position="26"/>
    </location>
</feature>
<dbReference type="AlphaFoldDB" id="A0A6C0K504"/>
<reference evidence="2" key="1">
    <citation type="journal article" date="2020" name="Nature">
        <title>Giant virus diversity and host interactions through global metagenomics.</title>
        <authorList>
            <person name="Schulz F."/>
            <person name="Roux S."/>
            <person name="Paez-Espino D."/>
            <person name="Jungbluth S."/>
            <person name="Walsh D.A."/>
            <person name="Denef V.J."/>
            <person name="McMahon K.D."/>
            <person name="Konstantinidis K.T."/>
            <person name="Eloe-Fadrosh E.A."/>
            <person name="Kyrpides N.C."/>
            <person name="Woyke T."/>
        </authorList>
    </citation>
    <scope>NUCLEOTIDE SEQUENCE</scope>
    <source>
        <strain evidence="2">GVMAG-S-1101165-84</strain>
    </source>
</reference>
<protein>
    <submittedName>
        <fullName evidence="2">Uncharacterized protein</fullName>
    </submittedName>
</protein>